<dbReference type="InterPro" id="IPR005828">
    <property type="entry name" value="MFS_sugar_transport-like"/>
</dbReference>
<evidence type="ECO:0000313" key="13">
    <source>
        <dbReference type="Proteomes" id="UP000054516"/>
    </source>
</evidence>
<protein>
    <recommendedName>
        <fullName evidence="8">Quinate transporter</fullName>
    </recommendedName>
</protein>
<dbReference type="GO" id="GO:0016020">
    <property type="term" value="C:membrane"/>
    <property type="evidence" value="ECO:0007669"/>
    <property type="project" value="UniProtKB-SubCell"/>
</dbReference>
<evidence type="ECO:0000313" key="12">
    <source>
        <dbReference type="EMBL" id="GAP82500.2"/>
    </source>
</evidence>
<evidence type="ECO:0000256" key="5">
    <source>
        <dbReference type="ARBA" id="ARBA00022911"/>
    </source>
</evidence>
<feature type="transmembrane region" description="Helical" evidence="10">
    <location>
        <begin position="317"/>
        <end position="348"/>
    </location>
</feature>
<dbReference type="OMA" id="MAFCICV"/>
<dbReference type="PANTHER" id="PTHR48022">
    <property type="entry name" value="PLASTIDIC GLUCOSE TRANSPORTER 4"/>
    <property type="match status" value="1"/>
</dbReference>
<dbReference type="GO" id="GO:0005351">
    <property type="term" value="F:carbohydrate:proton symporter activity"/>
    <property type="evidence" value="ECO:0007669"/>
    <property type="project" value="TreeGrafter"/>
</dbReference>
<dbReference type="OrthoDB" id="508119at2759"/>
<dbReference type="InterPro" id="IPR003663">
    <property type="entry name" value="Sugar/inositol_transpt"/>
</dbReference>
<feature type="transmembrane region" description="Helical" evidence="10">
    <location>
        <begin position="460"/>
        <end position="479"/>
    </location>
</feature>
<keyword evidence="3 9" id="KW-0813">Transport</keyword>
<evidence type="ECO:0000256" key="3">
    <source>
        <dbReference type="ARBA" id="ARBA00022448"/>
    </source>
</evidence>
<dbReference type="PANTHER" id="PTHR48022:SF34">
    <property type="entry name" value="MAJOR FACILITATOR SUPERFAMILY (MFS) PROFILE DOMAIN-CONTAINING PROTEIN-RELATED"/>
    <property type="match status" value="1"/>
</dbReference>
<keyword evidence="4 10" id="KW-0812">Transmembrane</keyword>
<dbReference type="Pfam" id="PF00083">
    <property type="entry name" value="Sugar_tr"/>
    <property type="match status" value="1"/>
</dbReference>
<dbReference type="InterPro" id="IPR020846">
    <property type="entry name" value="MFS_dom"/>
</dbReference>
<evidence type="ECO:0000256" key="6">
    <source>
        <dbReference type="ARBA" id="ARBA00022989"/>
    </source>
</evidence>
<dbReference type="Proteomes" id="UP000054516">
    <property type="component" value="Unassembled WGS sequence"/>
</dbReference>
<feature type="transmembrane region" description="Helical" evidence="10">
    <location>
        <begin position="199"/>
        <end position="218"/>
    </location>
</feature>
<reference evidence="12" key="1">
    <citation type="submission" date="2016-03" db="EMBL/GenBank/DDBJ databases">
        <title>Draft genome sequence of Rosellinia necatrix.</title>
        <authorList>
            <person name="Kanematsu S."/>
        </authorList>
    </citation>
    <scope>NUCLEOTIDE SEQUENCE [LARGE SCALE GENOMIC DNA]</scope>
    <source>
        <strain evidence="12">W97</strain>
    </source>
</reference>
<feature type="transmembrane region" description="Helical" evidence="10">
    <location>
        <begin position="128"/>
        <end position="149"/>
    </location>
</feature>
<evidence type="ECO:0000256" key="9">
    <source>
        <dbReference type="RuleBase" id="RU003346"/>
    </source>
</evidence>
<dbReference type="InterPro" id="IPR005829">
    <property type="entry name" value="Sugar_transporter_CS"/>
</dbReference>
<evidence type="ECO:0000256" key="7">
    <source>
        <dbReference type="ARBA" id="ARBA00023136"/>
    </source>
</evidence>
<feature type="transmembrane region" description="Helical" evidence="10">
    <location>
        <begin position="355"/>
        <end position="374"/>
    </location>
</feature>
<sequence>MNNIFSLKSDPSEGSIPTEVYGYRPYLLAFSATWASAMYGYDSAFNIGGTLNLPSFKRAFNLADKSNIELASLSSNIVSTFQAGAFFGCIIGFASAERLGRKPVLLGSAVVFTIGVILQTLGQLGPFYGGRAITGLAIGASSTIIPIYIAECSPALIRGRLVGIFEIMLQSALVVGFWVNYGVAINIPNESDAQWRIPVSVQFIPAGLLLLTMPFFYIESPRWLLTKGHTQKGRQVLSYIRHLPEDHEYIEKEIFEIQTSLNYELETSSGSRLYQIKEILAPGVRWHVVMSVLLMLLQNLTGSNALNYYSPTIFRSIGFTGTSVALLATGVYGIIKMVTTLIFMVFIVDRFGRRPALLIGAHGAILATFYLGAYTKLSGSFYQTPPQDAGSKTAIAVIYIYAIFYGFSWNGIPWIFASEVLPNRVRTLGNMCAVCTQWLGQFIVVYSLPYMIETIANGTFLFYGASTVVAFIFAFLFIPETKGVPLEDMDLIFGVDAPLLAIPAQRRYKEMKDAGVNAAIIHRAMDAKTDREVSHIEDAI</sequence>
<gene>
    <name evidence="12" type="ORF">SAMD00023353_0100480</name>
</gene>
<dbReference type="InterPro" id="IPR036259">
    <property type="entry name" value="MFS_trans_sf"/>
</dbReference>
<organism evidence="12">
    <name type="scientific">Rosellinia necatrix</name>
    <name type="common">White root-rot fungus</name>
    <dbReference type="NCBI Taxonomy" id="77044"/>
    <lineage>
        <taxon>Eukaryota</taxon>
        <taxon>Fungi</taxon>
        <taxon>Dikarya</taxon>
        <taxon>Ascomycota</taxon>
        <taxon>Pezizomycotina</taxon>
        <taxon>Sordariomycetes</taxon>
        <taxon>Xylariomycetidae</taxon>
        <taxon>Xylariales</taxon>
        <taxon>Xylariaceae</taxon>
        <taxon>Rosellinia</taxon>
    </lineage>
</organism>
<comment type="subcellular location">
    <subcellularLocation>
        <location evidence="1">Membrane</location>
        <topology evidence="1">Multi-pass membrane protein</topology>
    </subcellularLocation>
</comment>
<dbReference type="PROSITE" id="PS50850">
    <property type="entry name" value="MFS"/>
    <property type="match status" value="1"/>
</dbReference>
<dbReference type="Gene3D" id="1.20.1250.20">
    <property type="entry name" value="MFS general substrate transporter like domains"/>
    <property type="match status" value="1"/>
</dbReference>
<feature type="transmembrane region" description="Helical" evidence="10">
    <location>
        <begin position="394"/>
        <end position="416"/>
    </location>
</feature>
<dbReference type="EMBL" id="DF977446">
    <property type="protein sequence ID" value="GAP82500.2"/>
    <property type="molecule type" value="Genomic_DNA"/>
</dbReference>
<evidence type="ECO:0000256" key="1">
    <source>
        <dbReference type="ARBA" id="ARBA00004141"/>
    </source>
</evidence>
<feature type="transmembrane region" description="Helical" evidence="10">
    <location>
        <begin position="161"/>
        <end position="179"/>
    </location>
</feature>
<dbReference type="InterPro" id="IPR050360">
    <property type="entry name" value="MFS_Sugar_Transporters"/>
</dbReference>
<dbReference type="PROSITE" id="PS00216">
    <property type="entry name" value="SUGAR_TRANSPORT_1"/>
    <property type="match status" value="2"/>
</dbReference>
<evidence type="ECO:0000256" key="8">
    <source>
        <dbReference type="ARBA" id="ARBA00043213"/>
    </source>
</evidence>
<proteinExistence type="inferred from homology"/>
<dbReference type="NCBIfam" id="TIGR00879">
    <property type="entry name" value="SP"/>
    <property type="match status" value="1"/>
</dbReference>
<evidence type="ECO:0000256" key="2">
    <source>
        <dbReference type="ARBA" id="ARBA00010992"/>
    </source>
</evidence>
<feature type="transmembrane region" description="Helical" evidence="10">
    <location>
        <begin position="279"/>
        <end position="297"/>
    </location>
</feature>
<keyword evidence="7 10" id="KW-0472">Membrane</keyword>
<accession>A0A1S7UI13</accession>
<dbReference type="PROSITE" id="PS00217">
    <property type="entry name" value="SUGAR_TRANSPORT_2"/>
    <property type="match status" value="1"/>
</dbReference>
<feature type="transmembrane region" description="Helical" evidence="10">
    <location>
        <begin position="103"/>
        <end position="122"/>
    </location>
</feature>
<dbReference type="AlphaFoldDB" id="A0A1S7UI13"/>
<name>A0A1S7UI13_ROSNE</name>
<dbReference type="PRINTS" id="PR00171">
    <property type="entry name" value="SUGRTRNSPORT"/>
</dbReference>
<comment type="similarity">
    <text evidence="2 9">Belongs to the major facilitator superfamily. Sugar transporter (TC 2.A.1.1) family.</text>
</comment>
<keyword evidence="13" id="KW-1185">Reference proteome</keyword>
<evidence type="ECO:0000259" key="11">
    <source>
        <dbReference type="PROSITE" id="PS50850"/>
    </source>
</evidence>
<dbReference type="FunFam" id="1.20.1250.20:FF:000134">
    <property type="entry name" value="MFS sugar transporter protein"/>
    <property type="match status" value="1"/>
</dbReference>
<evidence type="ECO:0000256" key="10">
    <source>
        <dbReference type="SAM" id="Phobius"/>
    </source>
</evidence>
<feature type="domain" description="Major facilitator superfamily (MFS) profile" evidence="11">
    <location>
        <begin position="28"/>
        <end position="482"/>
    </location>
</feature>
<feature type="transmembrane region" description="Helical" evidence="10">
    <location>
        <begin position="428"/>
        <end position="448"/>
    </location>
</feature>
<keyword evidence="6 10" id="KW-1133">Transmembrane helix</keyword>
<feature type="transmembrane region" description="Helical" evidence="10">
    <location>
        <begin position="77"/>
        <end position="96"/>
    </location>
</feature>
<dbReference type="SUPFAM" id="SSF103473">
    <property type="entry name" value="MFS general substrate transporter"/>
    <property type="match status" value="1"/>
</dbReference>
<evidence type="ECO:0000256" key="4">
    <source>
        <dbReference type="ARBA" id="ARBA00022692"/>
    </source>
</evidence>
<keyword evidence="5" id="KW-0672">Quinate metabolism</keyword>